<reference evidence="1 2" key="1">
    <citation type="submission" date="2008-03" db="EMBL/GenBank/DDBJ databases">
        <title>Complete sequence of Leptothrix cholodnii SP-6.</title>
        <authorList>
            <consortium name="US DOE Joint Genome Institute"/>
            <person name="Copeland A."/>
            <person name="Lucas S."/>
            <person name="Lapidus A."/>
            <person name="Glavina del Rio T."/>
            <person name="Dalin E."/>
            <person name="Tice H."/>
            <person name="Bruce D."/>
            <person name="Goodwin L."/>
            <person name="Pitluck S."/>
            <person name="Chertkov O."/>
            <person name="Brettin T."/>
            <person name="Detter J.C."/>
            <person name="Han C."/>
            <person name="Kuske C.R."/>
            <person name="Schmutz J."/>
            <person name="Larimer F."/>
            <person name="Land M."/>
            <person name="Hauser L."/>
            <person name="Kyrpides N."/>
            <person name="Lykidis A."/>
            <person name="Emerson D."/>
            <person name="Richardson P."/>
        </authorList>
    </citation>
    <scope>NUCLEOTIDE SEQUENCE [LARGE SCALE GENOMIC DNA]</scope>
    <source>
        <strain evidence="2">ATCC 51168 / LMG 8142 / SP-6</strain>
    </source>
</reference>
<accession>B1Y5I2</accession>
<sequence>MAKSAAQAVPPAASLAAFPGGVLSLRPWTPAAASARGQAKAAPDETGRSYLLQVQGEAMSQLLEAVMPMLDRLLLQKTAEVRERKLEEMVDFITGQMVVPSHVDTQMAQRLAQRHARVLNEFGYASAEQLAEANHSRAANRSALADNWKKRGQVFSVRHRDESGRSREVFPLFQFDDHKPIKAVQAVIEAFGEHKAAWKLALWFTSNNGWLPGQARPVDLLASAPEAVVQAARHDAAGSAA</sequence>
<protein>
    <recommendedName>
        <fullName evidence="3">Antitoxin Xre/MbcA/ParS-like toxin-binding domain-containing protein</fullName>
    </recommendedName>
</protein>
<evidence type="ECO:0000313" key="1">
    <source>
        <dbReference type="EMBL" id="ACB34694.1"/>
    </source>
</evidence>
<evidence type="ECO:0000313" key="2">
    <source>
        <dbReference type="Proteomes" id="UP000001693"/>
    </source>
</evidence>
<dbReference type="EMBL" id="CP001013">
    <property type="protein sequence ID" value="ACB34694.1"/>
    <property type="molecule type" value="Genomic_DNA"/>
</dbReference>
<keyword evidence="2" id="KW-1185">Reference proteome</keyword>
<proteinExistence type="predicted"/>
<organism evidence="1 2">
    <name type="scientific">Leptothrix cholodnii (strain ATCC 51168 / LMG 8142 / SP-6)</name>
    <name type="common">Leptothrix discophora (strain SP-6)</name>
    <dbReference type="NCBI Taxonomy" id="395495"/>
    <lineage>
        <taxon>Bacteria</taxon>
        <taxon>Pseudomonadati</taxon>
        <taxon>Pseudomonadota</taxon>
        <taxon>Betaproteobacteria</taxon>
        <taxon>Burkholderiales</taxon>
        <taxon>Sphaerotilaceae</taxon>
        <taxon>Leptothrix</taxon>
    </lineage>
</organism>
<dbReference type="Proteomes" id="UP000001693">
    <property type="component" value="Chromosome"/>
</dbReference>
<dbReference type="STRING" id="395495.Lcho_2429"/>
<evidence type="ECO:0008006" key="3">
    <source>
        <dbReference type="Google" id="ProtNLM"/>
    </source>
</evidence>
<dbReference type="RefSeq" id="WP_012347450.1">
    <property type="nucleotide sequence ID" value="NC_010524.1"/>
</dbReference>
<dbReference type="AlphaFoldDB" id="B1Y5I2"/>
<dbReference type="eggNOG" id="ENOG5031JWC">
    <property type="taxonomic scope" value="Bacteria"/>
</dbReference>
<dbReference type="HOGENOM" id="CLU_1232862_0_0_4"/>
<dbReference type="KEGG" id="lch:Lcho_2429"/>
<name>B1Y5I2_LEPCP</name>
<gene>
    <name evidence="1" type="ordered locus">Lcho_2429</name>
</gene>